<sequence length="30" mass="3165">MIGWTGSQLDARPKSADAAFTLTSISLPKT</sequence>
<organism evidence="1">
    <name type="scientific">Siphoviridae sp. ctkV91</name>
    <dbReference type="NCBI Taxonomy" id="2827924"/>
    <lineage>
        <taxon>Viruses</taxon>
        <taxon>Duplodnaviria</taxon>
        <taxon>Heunggongvirae</taxon>
        <taxon>Uroviricota</taxon>
        <taxon>Caudoviricetes</taxon>
    </lineage>
</organism>
<proteinExistence type="predicted"/>
<protein>
    <submittedName>
        <fullName evidence="1">Uncharacterized protein</fullName>
    </submittedName>
</protein>
<name>A0A8S5TE63_9CAUD</name>
<reference evidence="1" key="1">
    <citation type="journal article" date="2021" name="Proc. Natl. Acad. Sci. U.S.A.">
        <title>A Catalog of Tens of Thousands of Viruses from Human Metagenomes Reveals Hidden Associations with Chronic Diseases.</title>
        <authorList>
            <person name="Tisza M.J."/>
            <person name="Buck C.B."/>
        </authorList>
    </citation>
    <scope>NUCLEOTIDE SEQUENCE</scope>
    <source>
        <strain evidence="1">CtkV91</strain>
    </source>
</reference>
<evidence type="ECO:0000313" key="1">
    <source>
        <dbReference type="EMBL" id="DAF61331.1"/>
    </source>
</evidence>
<dbReference type="EMBL" id="BK032807">
    <property type="protein sequence ID" value="DAF61331.1"/>
    <property type="molecule type" value="Genomic_DNA"/>
</dbReference>
<accession>A0A8S5TE63</accession>